<comment type="caution">
    <text evidence="2">The sequence shown here is derived from an EMBL/GenBank/DDBJ whole genome shotgun (WGS) entry which is preliminary data.</text>
</comment>
<dbReference type="SUPFAM" id="SSF52402">
    <property type="entry name" value="Adenine nucleotide alpha hydrolases-like"/>
    <property type="match status" value="1"/>
</dbReference>
<evidence type="ECO:0000313" key="3">
    <source>
        <dbReference type="Proteomes" id="UP001217089"/>
    </source>
</evidence>
<keyword evidence="3" id="KW-1185">Reference proteome</keyword>
<dbReference type="InterPro" id="IPR014729">
    <property type="entry name" value="Rossmann-like_a/b/a_fold"/>
</dbReference>
<dbReference type="Proteomes" id="UP001217089">
    <property type="component" value="Unassembled WGS sequence"/>
</dbReference>
<name>A0ABQ9EET3_TEGGR</name>
<protein>
    <recommendedName>
        <fullName evidence="1">UspA domain-containing protein</fullName>
    </recommendedName>
</protein>
<dbReference type="Gene3D" id="3.40.50.620">
    <property type="entry name" value="HUPs"/>
    <property type="match status" value="1"/>
</dbReference>
<proteinExistence type="predicted"/>
<sequence length="64" mass="7033">MVFENQESQIEGTIRSIHSSNVGKGILHTASEIGADVVILGSKGHSKLRRTLFGSVTDYNIRNY</sequence>
<evidence type="ECO:0000259" key="1">
    <source>
        <dbReference type="Pfam" id="PF00582"/>
    </source>
</evidence>
<feature type="domain" description="UspA" evidence="1">
    <location>
        <begin position="8"/>
        <end position="63"/>
    </location>
</feature>
<evidence type="ECO:0000313" key="2">
    <source>
        <dbReference type="EMBL" id="KAJ8301950.1"/>
    </source>
</evidence>
<gene>
    <name evidence="2" type="ORF">KUTeg_020937</name>
</gene>
<dbReference type="Pfam" id="PF00582">
    <property type="entry name" value="Usp"/>
    <property type="match status" value="1"/>
</dbReference>
<reference evidence="2 3" key="1">
    <citation type="submission" date="2022-12" db="EMBL/GenBank/DDBJ databases">
        <title>Chromosome-level genome of Tegillarca granosa.</title>
        <authorList>
            <person name="Kim J."/>
        </authorList>
    </citation>
    <scope>NUCLEOTIDE SEQUENCE [LARGE SCALE GENOMIC DNA]</scope>
    <source>
        <strain evidence="2">Teg-2019</strain>
        <tissue evidence="2">Adductor muscle</tissue>
    </source>
</reference>
<accession>A0ABQ9EET3</accession>
<dbReference type="InterPro" id="IPR006016">
    <property type="entry name" value="UspA"/>
</dbReference>
<organism evidence="2 3">
    <name type="scientific">Tegillarca granosa</name>
    <name type="common">Malaysian cockle</name>
    <name type="synonym">Anadara granosa</name>
    <dbReference type="NCBI Taxonomy" id="220873"/>
    <lineage>
        <taxon>Eukaryota</taxon>
        <taxon>Metazoa</taxon>
        <taxon>Spiralia</taxon>
        <taxon>Lophotrochozoa</taxon>
        <taxon>Mollusca</taxon>
        <taxon>Bivalvia</taxon>
        <taxon>Autobranchia</taxon>
        <taxon>Pteriomorphia</taxon>
        <taxon>Arcoida</taxon>
        <taxon>Arcoidea</taxon>
        <taxon>Arcidae</taxon>
        <taxon>Tegillarca</taxon>
    </lineage>
</organism>
<dbReference type="EMBL" id="JARBDR010000918">
    <property type="protein sequence ID" value="KAJ8301950.1"/>
    <property type="molecule type" value="Genomic_DNA"/>
</dbReference>